<protein>
    <submittedName>
        <fullName evidence="1">Uncharacterized protein</fullName>
    </submittedName>
</protein>
<reference evidence="1" key="1">
    <citation type="submission" date="2023-07" db="EMBL/GenBank/DDBJ databases">
        <title>Sorghum-associated microbial communities from plants grown in Nebraska, USA.</title>
        <authorList>
            <person name="Schachtman D."/>
        </authorList>
    </citation>
    <scope>NUCLEOTIDE SEQUENCE</scope>
    <source>
        <strain evidence="1">2697</strain>
    </source>
</reference>
<sequence length="587" mass="66275">MKTMLAIMVVAILFSSCKKYLASEEPDSRFPEKYVFSSVPTTKSAVMGVYQVLALVFNGSNIPFRFPLDTDEGMFNNGTPGVSDNSITDITKYNVSPTNIQLPILYDQLYVGIERANNCIKNIPSSDLYKNGSATQKAELERLLGEALTLRALFYFELIKVWGDVPAPFVPSIDQENIALPRTDRQEIYDQVLKDLELSATLVPWRGDGVASVIDERITKGAVKGLRARLALHAGGYSLRKGGKMERTAEYLKYYEICKKECLDIMQNRQKHTLNPSFQAVFKDNILKYKIEQYGEVMFEAGMGIEAQEGNLGFMDGPKIIPIGFTAIRGNGVIRILPSYFYAFDPLDTRRDVTIAPYQIDLNTMIVTPNAVWANGKFRLDWLNPLPSSQAIRWGINQPILRYSDVLLMFAEADNELNNGPTAEAKSAFEEVRRRAFKGSESQIGITPSSKEAFFTAIVNERFLEFGCEGIRKYDLIRWNMLWTKIQETRSILTKMKDKIAPYDNLPQTMRYKTGATSLIWGNSFYEKTPTTPVPAGYASFTWINAIVPLYIQRVAMEFKPNHSEILPLPMTAINSNPNLSNTEYGY</sequence>
<dbReference type="Proteomes" id="UP001246858">
    <property type="component" value="Unassembled WGS sequence"/>
</dbReference>
<evidence type="ECO:0000313" key="2">
    <source>
        <dbReference type="Proteomes" id="UP001246858"/>
    </source>
</evidence>
<proteinExistence type="predicted"/>
<comment type="caution">
    <text evidence="1">The sequence shown here is derived from an EMBL/GenBank/DDBJ whole genome shotgun (WGS) entry which is preliminary data.</text>
</comment>
<organism evidence="1 2">
    <name type="scientific">Pedobacter africanus</name>
    <dbReference type="NCBI Taxonomy" id="151894"/>
    <lineage>
        <taxon>Bacteria</taxon>
        <taxon>Pseudomonadati</taxon>
        <taxon>Bacteroidota</taxon>
        <taxon>Sphingobacteriia</taxon>
        <taxon>Sphingobacteriales</taxon>
        <taxon>Sphingobacteriaceae</taxon>
        <taxon>Pedobacter</taxon>
    </lineage>
</organism>
<gene>
    <name evidence="1" type="ORF">J2X78_000534</name>
</gene>
<dbReference type="EMBL" id="JAVDTF010000001">
    <property type="protein sequence ID" value="MDR6781982.1"/>
    <property type="molecule type" value="Genomic_DNA"/>
</dbReference>
<name>A0ACC6KS17_9SPHI</name>
<keyword evidence="2" id="KW-1185">Reference proteome</keyword>
<accession>A0ACC6KS17</accession>
<evidence type="ECO:0000313" key="1">
    <source>
        <dbReference type="EMBL" id="MDR6781982.1"/>
    </source>
</evidence>